<dbReference type="Proteomes" id="UP000887159">
    <property type="component" value="Unassembled WGS sequence"/>
</dbReference>
<accession>A0A8X6RDR5</accession>
<evidence type="ECO:0000313" key="1">
    <source>
        <dbReference type="EMBL" id="GFX89856.1"/>
    </source>
</evidence>
<dbReference type="AlphaFoldDB" id="A0A8X6RDR5"/>
<name>A0A8X6RDR5_TRICX</name>
<proteinExistence type="predicted"/>
<gene>
    <name evidence="1" type="primary">NCL1_23207</name>
    <name evidence="1" type="ORF">TNCV_1535031</name>
</gene>
<evidence type="ECO:0000313" key="2">
    <source>
        <dbReference type="Proteomes" id="UP000887159"/>
    </source>
</evidence>
<protein>
    <submittedName>
        <fullName evidence="1">Uncharacterized protein</fullName>
    </submittedName>
</protein>
<organism evidence="1 2">
    <name type="scientific">Trichonephila clavipes</name>
    <name type="common">Golden silk orbweaver</name>
    <name type="synonym">Nephila clavipes</name>
    <dbReference type="NCBI Taxonomy" id="2585209"/>
    <lineage>
        <taxon>Eukaryota</taxon>
        <taxon>Metazoa</taxon>
        <taxon>Ecdysozoa</taxon>
        <taxon>Arthropoda</taxon>
        <taxon>Chelicerata</taxon>
        <taxon>Arachnida</taxon>
        <taxon>Araneae</taxon>
        <taxon>Araneomorphae</taxon>
        <taxon>Entelegynae</taxon>
        <taxon>Araneoidea</taxon>
        <taxon>Nephilidae</taxon>
        <taxon>Trichonephila</taxon>
    </lineage>
</organism>
<keyword evidence="2" id="KW-1185">Reference proteome</keyword>
<dbReference type="EMBL" id="BMAU01021084">
    <property type="protein sequence ID" value="GFX89856.1"/>
    <property type="molecule type" value="Genomic_DNA"/>
</dbReference>
<comment type="caution">
    <text evidence="1">The sequence shown here is derived from an EMBL/GenBank/DDBJ whole genome shotgun (WGS) entry which is preliminary data.</text>
</comment>
<reference evidence="1" key="1">
    <citation type="submission" date="2020-08" db="EMBL/GenBank/DDBJ databases">
        <title>Multicomponent nature underlies the extraordinary mechanical properties of spider dragline silk.</title>
        <authorList>
            <person name="Kono N."/>
            <person name="Nakamura H."/>
            <person name="Mori M."/>
            <person name="Yoshida Y."/>
            <person name="Ohtoshi R."/>
            <person name="Malay A.D."/>
            <person name="Moran D.A.P."/>
            <person name="Tomita M."/>
            <person name="Numata K."/>
            <person name="Arakawa K."/>
        </authorList>
    </citation>
    <scope>NUCLEOTIDE SEQUENCE</scope>
</reference>
<sequence length="129" mass="15154">MWSLEDAGRTGWTVAIFSDMMVTVDLGSQQIRRTDKLRRRRIDEANIRTPVEVDQRATKCLEQAAWSLTVIRSRCCLSRAEIFFRRPLPIFIVVRCSLVDCFQIRVNVELFCSHELQLRERKIILLEGR</sequence>